<name>A0A1G5S690_9FIRM</name>
<dbReference type="InterPro" id="IPR007210">
    <property type="entry name" value="ABC_Gly_betaine_transp_sub-bd"/>
</dbReference>
<feature type="domain" description="ABC-type glycine betaine transport system substrate-binding" evidence="2">
    <location>
        <begin position="30"/>
        <end position="292"/>
    </location>
</feature>
<organism evidence="3 4">
    <name type="scientific">Acidaminobacter hydrogenoformans DSM 2784</name>
    <dbReference type="NCBI Taxonomy" id="1120920"/>
    <lineage>
        <taxon>Bacteria</taxon>
        <taxon>Bacillati</taxon>
        <taxon>Bacillota</taxon>
        <taxon>Clostridia</taxon>
        <taxon>Peptostreptococcales</taxon>
        <taxon>Acidaminobacteraceae</taxon>
        <taxon>Acidaminobacter</taxon>
    </lineage>
</organism>
<dbReference type="OrthoDB" id="9801163at2"/>
<dbReference type="GO" id="GO:0043190">
    <property type="term" value="C:ATP-binding cassette (ABC) transporter complex"/>
    <property type="evidence" value="ECO:0007669"/>
    <property type="project" value="InterPro"/>
</dbReference>
<dbReference type="Gene3D" id="3.40.190.120">
    <property type="entry name" value="Osmoprotection protein (prox), domain 2"/>
    <property type="match status" value="1"/>
</dbReference>
<evidence type="ECO:0000313" key="3">
    <source>
        <dbReference type="EMBL" id="SCZ81865.1"/>
    </source>
</evidence>
<dbReference type="Proteomes" id="UP000199208">
    <property type="component" value="Unassembled WGS sequence"/>
</dbReference>
<sequence>MKIFKRLLLTITAALMLVSLAACGQAADEPVKIGHKNFTEQRILGQMFAELIESKTDLTAEVTEFGGTNIVFEALKSNEVNIYPEYTGTAYGSILNQTELNDPQEVYDYVKNTYKEEFNIEWGIPMGFNNTYTFAVRPEIAEEYNLKTFSDLSGVASELRLVAAIEFLERADGLPGVQQTYGGFEFKQITPMDPGLRYAAIDQKESDVMDAFSTDGKLIEFGLVVLEDDKQFFPPYYAAPLLNGEFSEAHPEVAELLLTLADQISDEEMQQMNYEVDNLGTNEREVAKKFLQSKGLID</sequence>
<dbReference type="SUPFAM" id="SSF53850">
    <property type="entry name" value="Periplasmic binding protein-like II"/>
    <property type="match status" value="1"/>
</dbReference>
<keyword evidence="4" id="KW-1185">Reference proteome</keyword>
<dbReference type="RefSeq" id="WP_092593095.1">
    <property type="nucleotide sequence ID" value="NZ_FMWL01000025.1"/>
</dbReference>
<feature type="chain" id="PRO_5039296963" evidence="1">
    <location>
        <begin position="22"/>
        <end position="298"/>
    </location>
</feature>
<proteinExistence type="predicted"/>
<evidence type="ECO:0000259" key="2">
    <source>
        <dbReference type="Pfam" id="PF04069"/>
    </source>
</evidence>
<accession>A0A1G5S690</accession>
<reference evidence="3 4" key="1">
    <citation type="submission" date="2016-10" db="EMBL/GenBank/DDBJ databases">
        <authorList>
            <person name="de Groot N.N."/>
        </authorList>
    </citation>
    <scope>NUCLEOTIDE SEQUENCE [LARGE SCALE GENOMIC DNA]</scope>
    <source>
        <strain evidence="3 4">DSM 2784</strain>
    </source>
</reference>
<keyword evidence="1" id="KW-0732">Signal</keyword>
<evidence type="ECO:0000256" key="1">
    <source>
        <dbReference type="SAM" id="SignalP"/>
    </source>
</evidence>
<dbReference type="GO" id="GO:0022857">
    <property type="term" value="F:transmembrane transporter activity"/>
    <property type="evidence" value="ECO:0007669"/>
    <property type="project" value="InterPro"/>
</dbReference>
<gene>
    <name evidence="3" type="ORF">SAMN03080599_03110</name>
</gene>
<protein>
    <submittedName>
        <fullName evidence="3">Osmoprotectant transport system substrate-binding protein</fullName>
    </submittedName>
</protein>
<feature type="signal peptide" evidence="1">
    <location>
        <begin position="1"/>
        <end position="21"/>
    </location>
</feature>
<dbReference type="PROSITE" id="PS51257">
    <property type="entry name" value="PROKAR_LIPOPROTEIN"/>
    <property type="match status" value="1"/>
</dbReference>
<evidence type="ECO:0000313" key="4">
    <source>
        <dbReference type="Proteomes" id="UP000199208"/>
    </source>
</evidence>
<dbReference type="EMBL" id="FMWL01000025">
    <property type="protein sequence ID" value="SCZ81865.1"/>
    <property type="molecule type" value="Genomic_DNA"/>
</dbReference>
<dbReference type="Pfam" id="PF04069">
    <property type="entry name" value="OpuAC"/>
    <property type="match status" value="1"/>
</dbReference>
<dbReference type="STRING" id="1120920.SAMN03080599_03110"/>
<dbReference type="Gene3D" id="3.40.190.10">
    <property type="entry name" value="Periplasmic binding protein-like II"/>
    <property type="match status" value="1"/>
</dbReference>
<dbReference type="AlphaFoldDB" id="A0A1G5S690"/>